<accession>A0ABW3PQE2</accession>
<name>A0ABW3PQE2_9BACL</name>
<dbReference type="EMBL" id="JBHTKX010000001">
    <property type="protein sequence ID" value="MFD1129309.1"/>
    <property type="molecule type" value="Genomic_DNA"/>
</dbReference>
<gene>
    <name evidence="2" type="ORF">ACFQ3J_14130</name>
</gene>
<reference evidence="3" key="1">
    <citation type="journal article" date="2019" name="Int. J. Syst. Evol. Microbiol.">
        <title>The Global Catalogue of Microorganisms (GCM) 10K type strain sequencing project: providing services to taxonomists for standard genome sequencing and annotation.</title>
        <authorList>
            <consortium name="The Broad Institute Genomics Platform"/>
            <consortium name="The Broad Institute Genome Sequencing Center for Infectious Disease"/>
            <person name="Wu L."/>
            <person name="Ma J."/>
        </authorList>
    </citation>
    <scope>NUCLEOTIDE SEQUENCE [LARGE SCALE GENOMIC DNA]</scope>
    <source>
        <strain evidence="3">CCUG 53519</strain>
    </source>
</reference>
<dbReference type="RefSeq" id="WP_251582245.1">
    <property type="nucleotide sequence ID" value="NZ_JBHTKX010000001.1"/>
</dbReference>
<evidence type="ECO:0000313" key="3">
    <source>
        <dbReference type="Proteomes" id="UP001597169"/>
    </source>
</evidence>
<proteinExistence type="predicted"/>
<dbReference type="Proteomes" id="UP001597169">
    <property type="component" value="Unassembled WGS sequence"/>
</dbReference>
<comment type="caution">
    <text evidence="2">The sequence shown here is derived from an EMBL/GenBank/DDBJ whole genome shotgun (WGS) entry which is preliminary data.</text>
</comment>
<organism evidence="2 3">
    <name type="scientific">Paenibacillus provencensis</name>
    <dbReference type="NCBI Taxonomy" id="441151"/>
    <lineage>
        <taxon>Bacteria</taxon>
        <taxon>Bacillati</taxon>
        <taxon>Bacillota</taxon>
        <taxon>Bacilli</taxon>
        <taxon>Bacillales</taxon>
        <taxon>Paenibacillaceae</taxon>
        <taxon>Paenibacillus</taxon>
    </lineage>
</organism>
<keyword evidence="3" id="KW-1185">Reference proteome</keyword>
<evidence type="ECO:0000313" key="2">
    <source>
        <dbReference type="EMBL" id="MFD1129309.1"/>
    </source>
</evidence>
<protein>
    <submittedName>
        <fullName evidence="2">Uncharacterized protein</fullName>
    </submittedName>
</protein>
<feature type="region of interest" description="Disordered" evidence="1">
    <location>
        <begin position="1"/>
        <end position="25"/>
    </location>
</feature>
<sequence length="78" mass="8396">MGSDRKLSADSRIRRQARKESADKKRALSLPLSTFISPLIAGGKPQNIFASPFMGAWVGARVASMRSSGLFLFVGAAR</sequence>
<evidence type="ECO:0000256" key="1">
    <source>
        <dbReference type="SAM" id="MobiDB-lite"/>
    </source>
</evidence>